<keyword evidence="2" id="KW-0238">DNA-binding</keyword>
<dbReference type="SMART" id="SM00418">
    <property type="entry name" value="HTH_ARSR"/>
    <property type="match status" value="1"/>
</dbReference>
<dbReference type="InterPro" id="IPR051081">
    <property type="entry name" value="HTH_MetalResp_TranReg"/>
</dbReference>
<gene>
    <name evidence="5" type="ORF">B1199_02300</name>
</gene>
<dbReference type="NCBIfam" id="NF033788">
    <property type="entry name" value="HTH_metalloreg"/>
    <property type="match status" value="1"/>
</dbReference>
<dbReference type="EMBL" id="MWPV01000001">
    <property type="protein sequence ID" value="OUL59130.1"/>
    <property type="molecule type" value="Genomic_DNA"/>
</dbReference>
<dbReference type="PANTHER" id="PTHR33154">
    <property type="entry name" value="TRANSCRIPTIONAL REGULATOR, ARSR FAMILY"/>
    <property type="match status" value="1"/>
</dbReference>
<dbReference type="InterPro" id="IPR036390">
    <property type="entry name" value="WH_DNA-bd_sf"/>
</dbReference>
<dbReference type="GO" id="GO:0003677">
    <property type="term" value="F:DNA binding"/>
    <property type="evidence" value="ECO:0007669"/>
    <property type="project" value="UniProtKB-KW"/>
</dbReference>
<feature type="domain" description="HTH arsR-type" evidence="4">
    <location>
        <begin position="1"/>
        <end position="91"/>
    </location>
</feature>
<dbReference type="Proteomes" id="UP000194841">
    <property type="component" value="Unassembled WGS sequence"/>
</dbReference>
<evidence type="ECO:0000313" key="6">
    <source>
        <dbReference type="Proteomes" id="UP000194841"/>
    </source>
</evidence>
<proteinExistence type="predicted"/>
<dbReference type="InterPro" id="IPR001845">
    <property type="entry name" value="HTH_ArsR_DNA-bd_dom"/>
</dbReference>
<comment type="caution">
    <text evidence="5">The sequence shown here is derived from an EMBL/GenBank/DDBJ whole genome shotgun (WGS) entry which is preliminary data.</text>
</comment>
<dbReference type="PROSITE" id="PS00846">
    <property type="entry name" value="HTH_ARSR_1"/>
    <property type="match status" value="1"/>
</dbReference>
<dbReference type="SUPFAM" id="SSF46785">
    <property type="entry name" value="Winged helix' DNA-binding domain"/>
    <property type="match status" value="1"/>
</dbReference>
<dbReference type="InterPro" id="IPR011991">
    <property type="entry name" value="ArsR-like_HTH"/>
</dbReference>
<accession>A0A244CU28</accession>
<dbReference type="PRINTS" id="PR00778">
    <property type="entry name" value="HTHARSR"/>
</dbReference>
<dbReference type="Gene3D" id="1.10.10.10">
    <property type="entry name" value="Winged helix-like DNA-binding domain superfamily/Winged helix DNA-binding domain"/>
    <property type="match status" value="1"/>
</dbReference>
<dbReference type="CDD" id="cd00090">
    <property type="entry name" value="HTH_ARSR"/>
    <property type="match status" value="1"/>
</dbReference>
<evidence type="ECO:0000259" key="4">
    <source>
        <dbReference type="PROSITE" id="PS50987"/>
    </source>
</evidence>
<evidence type="ECO:0000256" key="2">
    <source>
        <dbReference type="ARBA" id="ARBA00023125"/>
    </source>
</evidence>
<evidence type="ECO:0000313" key="5">
    <source>
        <dbReference type="EMBL" id="OUL59130.1"/>
    </source>
</evidence>
<dbReference type="Pfam" id="PF01022">
    <property type="entry name" value="HTH_5"/>
    <property type="match status" value="1"/>
</dbReference>
<evidence type="ECO:0000256" key="3">
    <source>
        <dbReference type="ARBA" id="ARBA00023163"/>
    </source>
</evidence>
<dbReference type="InterPro" id="IPR018334">
    <property type="entry name" value="ArsR_HTH"/>
</dbReference>
<dbReference type="PROSITE" id="PS50987">
    <property type="entry name" value="HTH_ARSR_2"/>
    <property type="match status" value="1"/>
</dbReference>
<dbReference type="PANTHER" id="PTHR33154:SF33">
    <property type="entry name" value="TRANSCRIPTIONAL REPRESSOR SDPR"/>
    <property type="match status" value="1"/>
</dbReference>
<name>A0A244CU28_PSEDV</name>
<dbReference type="RefSeq" id="WP_086742525.1">
    <property type="nucleotide sequence ID" value="NZ_MWPV01000001.1"/>
</dbReference>
<dbReference type="AlphaFoldDB" id="A0A244CU28"/>
<keyword evidence="1" id="KW-0805">Transcription regulation</keyword>
<dbReference type="InterPro" id="IPR036388">
    <property type="entry name" value="WH-like_DNA-bd_sf"/>
</dbReference>
<evidence type="ECO:0000256" key="1">
    <source>
        <dbReference type="ARBA" id="ARBA00023015"/>
    </source>
</evidence>
<dbReference type="OrthoDB" id="9793058at2"/>
<organism evidence="5 6">
    <name type="scientific">Pseudoalteromonas ulvae</name>
    <dbReference type="NCBI Taxonomy" id="107327"/>
    <lineage>
        <taxon>Bacteria</taxon>
        <taxon>Pseudomonadati</taxon>
        <taxon>Pseudomonadota</taxon>
        <taxon>Gammaproteobacteria</taxon>
        <taxon>Alteromonadales</taxon>
        <taxon>Pseudoalteromonadaceae</taxon>
        <taxon>Pseudoalteromonas</taxon>
    </lineage>
</organism>
<reference evidence="5 6" key="1">
    <citation type="submission" date="2017-02" db="EMBL/GenBank/DDBJ databases">
        <title>Pseudoalteromonas ulvae TC14 Genome.</title>
        <authorList>
            <person name="Molmeret M."/>
        </authorList>
    </citation>
    <scope>NUCLEOTIDE SEQUENCE [LARGE SCALE GENOMIC DNA]</scope>
    <source>
        <strain evidence="5">TC14</strain>
    </source>
</reference>
<keyword evidence="3" id="KW-0804">Transcription</keyword>
<sequence>MIDTIAHFYKTCSEPARLRILNILLSYDAVCVCDVVTTLDLSQPLVSRHLSYLKNAGLAEVFKQGNWRYYGLSKQLTPLQVAALNVLKQQLDMDPQCIADRNQFNPSVCGE</sequence>
<dbReference type="GO" id="GO:0003700">
    <property type="term" value="F:DNA-binding transcription factor activity"/>
    <property type="evidence" value="ECO:0007669"/>
    <property type="project" value="InterPro"/>
</dbReference>
<keyword evidence="6" id="KW-1185">Reference proteome</keyword>
<protein>
    <recommendedName>
        <fullName evidence="4">HTH arsR-type domain-containing protein</fullName>
    </recommendedName>
</protein>